<gene>
    <name evidence="7" type="ORF">ADJ77_06220</name>
    <name evidence="8" type="ORF">J5A51_05935</name>
</gene>
<keyword evidence="5" id="KW-1133">Transmembrane helix</keyword>
<dbReference type="KEGG" id="pfus:ADJ77_06220"/>
<dbReference type="Gene3D" id="1.10.510.10">
    <property type="entry name" value="Transferase(Phosphotransferase) domain 1"/>
    <property type="match status" value="1"/>
</dbReference>
<dbReference type="OrthoDB" id="9813021at2"/>
<keyword evidence="2" id="KW-0547">Nucleotide-binding</keyword>
<sequence length="399" mass="44505">MSENNLSTNEPAQTADAPVKASYTEYKVIPSQGYCMIVKCRKGDQTVVLKALKDEYRERLLLRNALKREFKQCQRLNHSGIVRYQGLVEVDGYGLCIEEEYVEGRTLQAYLKEQHTDDEKVAVINQIADALRYAHQQGVNHRNLKPSNVLVTKQGDYVKIIDFSVLSPEDMKPTADATRFMAPELKDETMTADGTADIYSLGTIMKVMGLTLAYSEVIKRCCAFKRSDRYSNIDEFLADFNHEGSSFKMPKIGKGTVMLGLIAVVAIVIGALIYNYGSALVEQVGKIDVSSVFKSDAETALEDTVKVSPVEQTDSVAAGFEAPATGKLAFMNTMKPALYKELDGIFEQNAADRTKLNKAIKAYYRGLIQANDTLDYEQRAELDRVFGDYVKQKKAALNQ</sequence>
<evidence type="ECO:0000313" key="10">
    <source>
        <dbReference type="Proteomes" id="UP000682005"/>
    </source>
</evidence>
<evidence type="ECO:0000313" key="9">
    <source>
        <dbReference type="Proteomes" id="UP000060345"/>
    </source>
</evidence>
<dbReference type="Proteomes" id="UP000682005">
    <property type="component" value="Chromosome 1"/>
</dbReference>
<accession>A0A0K1NJV9</accession>
<evidence type="ECO:0000259" key="6">
    <source>
        <dbReference type="PROSITE" id="PS50011"/>
    </source>
</evidence>
<proteinExistence type="predicted"/>
<evidence type="ECO:0000256" key="4">
    <source>
        <dbReference type="ARBA" id="ARBA00022840"/>
    </source>
</evidence>
<evidence type="ECO:0000256" key="5">
    <source>
        <dbReference type="SAM" id="Phobius"/>
    </source>
</evidence>
<dbReference type="RefSeq" id="WP_025077675.1">
    <property type="nucleotide sequence ID" value="NZ_BAKO01000003.1"/>
</dbReference>
<keyword evidence="10" id="KW-1185">Reference proteome</keyword>
<evidence type="ECO:0000256" key="2">
    <source>
        <dbReference type="ARBA" id="ARBA00022741"/>
    </source>
</evidence>
<dbReference type="eggNOG" id="COG0515">
    <property type="taxonomic scope" value="Bacteria"/>
</dbReference>
<dbReference type="Pfam" id="PF00069">
    <property type="entry name" value="Pkinase"/>
    <property type="match status" value="1"/>
</dbReference>
<keyword evidence="5" id="KW-0472">Membrane</keyword>
<dbReference type="EMBL" id="CP012074">
    <property type="protein sequence ID" value="AKU69387.1"/>
    <property type="molecule type" value="Genomic_DNA"/>
</dbReference>
<dbReference type="PANTHER" id="PTHR24348:SF22">
    <property type="entry name" value="NON-SPECIFIC SERINE_THREONINE PROTEIN KINASE"/>
    <property type="match status" value="1"/>
</dbReference>
<dbReference type="PROSITE" id="PS50011">
    <property type="entry name" value="PROTEIN_KINASE_DOM"/>
    <property type="match status" value="1"/>
</dbReference>
<dbReference type="GO" id="GO:0034045">
    <property type="term" value="C:phagophore assembly site membrane"/>
    <property type="evidence" value="ECO:0007669"/>
    <property type="project" value="TreeGrafter"/>
</dbReference>
<reference evidence="8 10" key="2">
    <citation type="submission" date="2021-03" db="EMBL/GenBank/DDBJ databases">
        <title>Human Oral Microbial Genomes.</title>
        <authorList>
            <person name="Johnston C.D."/>
            <person name="Chen T."/>
            <person name="Dewhirst F.E."/>
        </authorList>
    </citation>
    <scope>NUCLEOTIDE SEQUENCE [LARGE SCALE GENOMIC DNA]</scope>
    <source>
        <strain evidence="8 10">W1435</strain>
    </source>
</reference>
<organism evidence="7 9">
    <name type="scientific">Prevotella fusca JCM 17724</name>
    <dbReference type="NCBI Taxonomy" id="1236517"/>
    <lineage>
        <taxon>Bacteria</taxon>
        <taxon>Pseudomonadati</taxon>
        <taxon>Bacteroidota</taxon>
        <taxon>Bacteroidia</taxon>
        <taxon>Bacteroidales</taxon>
        <taxon>Prevotellaceae</taxon>
        <taxon>Prevotella</taxon>
    </lineage>
</organism>
<protein>
    <submittedName>
        <fullName evidence="7">Serine/threonine protein kinase</fullName>
    </submittedName>
</protein>
<dbReference type="AlphaFoldDB" id="A0A0K1NJV9"/>
<dbReference type="Proteomes" id="UP000060345">
    <property type="component" value="Chromosome 1"/>
</dbReference>
<keyword evidence="1" id="KW-0808">Transferase</keyword>
<dbReference type="InterPro" id="IPR045269">
    <property type="entry name" value="Atg1-like"/>
</dbReference>
<feature type="domain" description="Protein kinase" evidence="6">
    <location>
        <begin position="23"/>
        <end position="367"/>
    </location>
</feature>
<feature type="transmembrane region" description="Helical" evidence="5">
    <location>
        <begin position="257"/>
        <end position="277"/>
    </location>
</feature>
<dbReference type="GO" id="GO:0004674">
    <property type="term" value="F:protein serine/threonine kinase activity"/>
    <property type="evidence" value="ECO:0007669"/>
    <property type="project" value="UniProtKB-KW"/>
</dbReference>
<dbReference type="GO" id="GO:0005524">
    <property type="term" value="F:ATP binding"/>
    <property type="evidence" value="ECO:0007669"/>
    <property type="project" value="UniProtKB-KW"/>
</dbReference>
<dbReference type="CDD" id="cd14014">
    <property type="entry name" value="STKc_PknB_like"/>
    <property type="match status" value="1"/>
</dbReference>
<dbReference type="EMBL" id="CP072370">
    <property type="protein sequence ID" value="QUB87019.1"/>
    <property type="molecule type" value="Genomic_DNA"/>
</dbReference>
<evidence type="ECO:0000313" key="8">
    <source>
        <dbReference type="EMBL" id="QUB87019.1"/>
    </source>
</evidence>
<evidence type="ECO:0000256" key="3">
    <source>
        <dbReference type="ARBA" id="ARBA00022777"/>
    </source>
</evidence>
<dbReference type="PANTHER" id="PTHR24348">
    <property type="entry name" value="SERINE/THREONINE-PROTEIN KINASE UNC-51-RELATED"/>
    <property type="match status" value="1"/>
</dbReference>
<evidence type="ECO:0000256" key="1">
    <source>
        <dbReference type="ARBA" id="ARBA00022679"/>
    </source>
</evidence>
<reference evidence="7 9" key="1">
    <citation type="submission" date="2015-07" db="EMBL/GenBank/DDBJ databases">
        <authorList>
            <person name="Noorani M."/>
        </authorList>
    </citation>
    <scope>NUCLEOTIDE SEQUENCE [LARGE SCALE GENOMIC DNA]</scope>
    <source>
        <strain evidence="7 9">W1435</strain>
    </source>
</reference>
<dbReference type="GO" id="GO:0005829">
    <property type="term" value="C:cytosol"/>
    <property type="evidence" value="ECO:0007669"/>
    <property type="project" value="TreeGrafter"/>
</dbReference>
<dbReference type="SUPFAM" id="SSF56112">
    <property type="entry name" value="Protein kinase-like (PK-like)"/>
    <property type="match status" value="1"/>
</dbReference>
<keyword evidence="3 7" id="KW-0418">Kinase</keyword>
<keyword evidence="5" id="KW-0812">Transmembrane</keyword>
<dbReference type="GO" id="GO:0042594">
    <property type="term" value="P:response to starvation"/>
    <property type="evidence" value="ECO:0007669"/>
    <property type="project" value="TreeGrafter"/>
</dbReference>
<evidence type="ECO:0000313" key="7">
    <source>
        <dbReference type="EMBL" id="AKU69387.1"/>
    </source>
</evidence>
<dbReference type="InterPro" id="IPR000719">
    <property type="entry name" value="Prot_kinase_dom"/>
</dbReference>
<name>A0A0K1NJV9_9BACT</name>
<dbReference type="GO" id="GO:0005776">
    <property type="term" value="C:autophagosome"/>
    <property type="evidence" value="ECO:0007669"/>
    <property type="project" value="TreeGrafter"/>
</dbReference>
<keyword evidence="7" id="KW-0723">Serine/threonine-protein kinase</keyword>
<dbReference type="InterPro" id="IPR011009">
    <property type="entry name" value="Kinase-like_dom_sf"/>
</dbReference>
<dbReference type="STRING" id="1236517.ADJ77_06220"/>
<keyword evidence="4" id="KW-0067">ATP-binding</keyword>